<keyword evidence="1" id="KW-1133">Transmembrane helix</keyword>
<keyword evidence="1" id="KW-0812">Transmembrane</keyword>
<proteinExistence type="predicted"/>
<comment type="caution">
    <text evidence="2">The sequence shown here is derived from an EMBL/GenBank/DDBJ whole genome shotgun (WGS) entry which is preliminary data.</text>
</comment>
<dbReference type="EMBL" id="LRBS01000074">
    <property type="protein sequence ID" value="OII75868.1"/>
    <property type="molecule type" value="Genomic_DNA"/>
</dbReference>
<keyword evidence="3" id="KW-1185">Reference proteome</keyword>
<dbReference type="GO" id="GO:0016020">
    <property type="term" value="C:membrane"/>
    <property type="evidence" value="ECO:0007669"/>
    <property type="project" value="InterPro"/>
</dbReference>
<evidence type="ECO:0000256" key="1">
    <source>
        <dbReference type="SAM" id="Phobius"/>
    </source>
</evidence>
<dbReference type="VEuPathDB" id="CryptoDB:cand_028650"/>
<protein>
    <recommendedName>
        <fullName evidence="4">SbmA/BacA-like family protein</fullName>
    </recommendedName>
</protein>
<name>A0A1J4MS76_9CRYT</name>
<dbReference type="GO" id="GO:1904680">
    <property type="term" value="F:peptide transmembrane transporter activity"/>
    <property type="evidence" value="ECO:0007669"/>
    <property type="project" value="InterPro"/>
</dbReference>
<feature type="transmembrane region" description="Helical" evidence="1">
    <location>
        <begin position="172"/>
        <end position="192"/>
    </location>
</feature>
<dbReference type="Proteomes" id="UP000186804">
    <property type="component" value="Unassembled WGS sequence"/>
</dbReference>
<feature type="transmembrane region" description="Helical" evidence="1">
    <location>
        <begin position="12"/>
        <end position="28"/>
    </location>
</feature>
<dbReference type="Pfam" id="PF05992">
    <property type="entry name" value="SbmA_BacA"/>
    <property type="match status" value="1"/>
</dbReference>
<dbReference type="InterPro" id="IPR009248">
    <property type="entry name" value="SbmA_BacA"/>
</dbReference>
<dbReference type="RefSeq" id="XP_067067714.1">
    <property type="nucleotide sequence ID" value="XM_067213092.1"/>
</dbReference>
<gene>
    <name evidence="2" type="ORF">cand_028650</name>
</gene>
<keyword evidence="1" id="KW-0472">Membrane</keyword>
<feature type="transmembrane region" description="Helical" evidence="1">
    <location>
        <begin position="70"/>
        <end position="95"/>
    </location>
</feature>
<dbReference type="GO" id="GO:0015833">
    <property type="term" value="P:peptide transport"/>
    <property type="evidence" value="ECO:0007669"/>
    <property type="project" value="InterPro"/>
</dbReference>
<dbReference type="AlphaFoldDB" id="A0A1J4MS76"/>
<evidence type="ECO:0000313" key="2">
    <source>
        <dbReference type="EMBL" id="OII75868.1"/>
    </source>
</evidence>
<dbReference type="OrthoDB" id="337499at2759"/>
<evidence type="ECO:0008006" key="4">
    <source>
        <dbReference type="Google" id="ProtNLM"/>
    </source>
</evidence>
<evidence type="ECO:0000313" key="3">
    <source>
        <dbReference type="Proteomes" id="UP000186804"/>
    </source>
</evidence>
<sequence length="344" mass="40201">MIAAYLWNRKYFLRAYLLFFSSLLLMWYESSTRISMSIFVAEYNQILSDCVTTKIKCEVYETTMVVIKGIVPIALSLTVCYSINSYVVNVFIFYWRQALSEYYLSSWPLVRDIEGASQRIQEDTKAWAKLCQATITDLIQNLMMGIQILPKLIELASSVPEIFIFGKVKYAALYPPTLLFLAQFIVIVLTSVKLPYLHYENQKIEAALRKELVLAEDNNNSIDNNLIRSITSDLQRNYYVTFRWNFPFAFGNLACREAMIFIGSIFLWPSFFSGTMTISDYYSLDLYMIQLLNVLQVIQRRWREFTEIMAIYRRLNDFENKIIANKNSNVDNTEKIVLLDVNLE</sequence>
<accession>A0A1J4MS76</accession>
<organism evidence="2 3">
    <name type="scientific">Cryptosporidium andersoni</name>
    <dbReference type="NCBI Taxonomy" id="117008"/>
    <lineage>
        <taxon>Eukaryota</taxon>
        <taxon>Sar</taxon>
        <taxon>Alveolata</taxon>
        <taxon>Apicomplexa</taxon>
        <taxon>Conoidasida</taxon>
        <taxon>Coccidia</taxon>
        <taxon>Eucoccidiorida</taxon>
        <taxon>Eimeriorina</taxon>
        <taxon>Cryptosporidiidae</taxon>
        <taxon>Cryptosporidium</taxon>
    </lineage>
</organism>
<dbReference type="GeneID" id="92367049"/>
<reference evidence="2 3" key="1">
    <citation type="submission" date="2016-10" db="EMBL/GenBank/DDBJ databases">
        <title>Reductive evolution of mitochondrial metabolism and differential evolution of invasion-related proteins in Cryptosporidium.</title>
        <authorList>
            <person name="Liu S."/>
            <person name="Roellig D.M."/>
            <person name="Guo Y."/>
            <person name="Li N."/>
            <person name="Frace M.A."/>
            <person name="Tang K."/>
            <person name="Zhang L."/>
            <person name="Feng Y."/>
            <person name="Xiao L."/>
        </authorList>
    </citation>
    <scope>NUCLEOTIDE SEQUENCE [LARGE SCALE GENOMIC DNA]</scope>
    <source>
        <strain evidence="2">30847</strain>
    </source>
</reference>